<dbReference type="InterPro" id="IPR001478">
    <property type="entry name" value="PDZ"/>
</dbReference>
<accession>A0A399ENT1</accession>
<dbReference type="PRINTS" id="PR00834">
    <property type="entry name" value="PROTEASES2C"/>
</dbReference>
<keyword evidence="3" id="KW-0472">Membrane</keyword>
<dbReference type="Gene3D" id="2.40.10.120">
    <property type="match status" value="1"/>
</dbReference>
<dbReference type="PROSITE" id="PS50106">
    <property type="entry name" value="PDZ"/>
    <property type="match status" value="1"/>
</dbReference>
<dbReference type="Pfam" id="PF13365">
    <property type="entry name" value="Trypsin_2"/>
    <property type="match status" value="1"/>
</dbReference>
<proteinExistence type="predicted"/>
<evidence type="ECO:0000256" key="1">
    <source>
        <dbReference type="ARBA" id="ARBA00022670"/>
    </source>
</evidence>
<feature type="transmembrane region" description="Helical" evidence="3">
    <location>
        <begin position="7"/>
        <end position="25"/>
    </location>
</feature>
<dbReference type="GO" id="GO:0006508">
    <property type="term" value="P:proteolysis"/>
    <property type="evidence" value="ECO:0007669"/>
    <property type="project" value="UniProtKB-KW"/>
</dbReference>
<dbReference type="Gene3D" id="2.30.42.10">
    <property type="match status" value="1"/>
</dbReference>
<evidence type="ECO:0000256" key="3">
    <source>
        <dbReference type="SAM" id="Phobius"/>
    </source>
</evidence>
<keyword evidence="6" id="KW-1185">Reference proteome</keyword>
<keyword evidence="3" id="KW-0812">Transmembrane</keyword>
<dbReference type="SUPFAM" id="SSF50156">
    <property type="entry name" value="PDZ domain-like"/>
    <property type="match status" value="1"/>
</dbReference>
<dbReference type="InterPro" id="IPR036034">
    <property type="entry name" value="PDZ_sf"/>
</dbReference>
<dbReference type="RefSeq" id="WP_182482766.1">
    <property type="nucleotide sequence ID" value="NZ_QWLA01000039.1"/>
</dbReference>
<name>A0A399ENT1_9DEIN</name>
<organism evidence="5 6">
    <name type="scientific">Calidithermus roseus</name>
    <dbReference type="NCBI Taxonomy" id="1644118"/>
    <lineage>
        <taxon>Bacteria</taxon>
        <taxon>Thermotogati</taxon>
        <taxon>Deinococcota</taxon>
        <taxon>Deinococci</taxon>
        <taxon>Thermales</taxon>
        <taxon>Thermaceae</taxon>
        <taxon>Calidithermus</taxon>
    </lineage>
</organism>
<protein>
    <submittedName>
        <fullName evidence="5">Putative serine protease HtrA</fullName>
    </submittedName>
</protein>
<keyword evidence="3" id="KW-1133">Transmembrane helix</keyword>
<keyword evidence="2" id="KW-0378">Hydrolase</keyword>
<sequence>MSLKTSAATFGVLSVIAGGVLWWGMTRSQTPAPTTAAPQAQVTPLNEAQGYLQNEQNTIQVVQNSGDGVVYVATRAAPQVDIQDVPEFLRPFFVQPQPQSGVGSGFVLDEEGNILTNYHVIEGASEITIKFHNNPKEYKAKVIGTAPALDIALVKVEAPAALLKPMKLGDSDALKVGQKAIAMGNPFGLEFTVTEGIVSAIRKNPGAVGSGDGFVPNVIQTDAAINPGNSGGPLLNSRGEVIGINTAIYTNSGFLGGQPQSAGVGFAIPINIAKQYLPDLKAGKTLDANALIASRPRLGVTVFPVAGLPDNLRRRYNLPETGLIIGSVEPGGPAAKAGLRGSQRTIFVQTPDGRGEEIGIDGDVLLEADGRSLSDINDLRAVLGSKKAGETIALKVWRSGRTLEVKVAPQIITPPSR</sequence>
<keyword evidence="1 5" id="KW-0645">Protease</keyword>
<dbReference type="SUPFAM" id="SSF50494">
    <property type="entry name" value="Trypsin-like serine proteases"/>
    <property type="match status" value="1"/>
</dbReference>
<evidence type="ECO:0000256" key="2">
    <source>
        <dbReference type="ARBA" id="ARBA00022801"/>
    </source>
</evidence>
<dbReference type="InterPro" id="IPR001940">
    <property type="entry name" value="Peptidase_S1C"/>
</dbReference>
<reference evidence="5 6" key="1">
    <citation type="submission" date="2018-08" db="EMBL/GenBank/DDBJ databases">
        <title>Meiothermus roseus NBRC 110900 genome sequencing project.</title>
        <authorList>
            <person name="Da Costa M.S."/>
            <person name="Albuquerque L."/>
            <person name="Raposo P."/>
            <person name="Froufe H.J.C."/>
            <person name="Barroso C.S."/>
            <person name="Egas C."/>
        </authorList>
    </citation>
    <scope>NUCLEOTIDE SEQUENCE [LARGE SCALE GENOMIC DNA]</scope>
    <source>
        <strain evidence="5 6">NBRC 110900</strain>
    </source>
</reference>
<dbReference type="SMART" id="SM00228">
    <property type="entry name" value="PDZ"/>
    <property type="match status" value="1"/>
</dbReference>
<evidence type="ECO:0000313" key="5">
    <source>
        <dbReference type="EMBL" id="RIH85648.1"/>
    </source>
</evidence>
<dbReference type="EMBL" id="QWLA01000039">
    <property type="protein sequence ID" value="RIH85648.1"/>
    <property type="molecule type" value="Genomic_DNA"/>
</dbReference>
<dbReference type="Proteomes" id="UP000265341">
    <property type="component" value="Unassembled WGS sequence"/>
</dbReference>
<dbReference type="AlphaFoldDB" id="A0A399ENT1"/>
<gene>
    <name evidence="5" type="primary">htrA_2</name>
    <name evidence="5" type="ORF">Mrose_02092</name>
</gene>
<evidence type="ECO:0000259" key="4">
    <source>
        <dbReference type="PROSITE" id="PS50106"/>
    </source>
</evidence>
<dbReference type="Pfam" id="PF13180">
    <property type="entry name" value="PDZ_2"/>
    <property type="match status" value="1"/>
</dbReference>
<feature type="domain" description="PDZ" evidence="4">
    <location>
        <begin position="303"/>
        <end position="400"/>
    </location>
</feature>
<dbReference type="PANTHER" id="PTHR43343">
    <property type="entry name" value="PEPTIDASE S12"/>
    <property type="match status" value="1"/>
</dbReference>
<comment type="caution">
    <text evidence="5">The sequence shown here is derived from an EMBL/GenBank/DDBJ whole genome shotgun (WGS) entry which is preliminary data.</text>
</comment>
<dbReference type="InterPro" id="IPR051201">
    <property type="entry name" value="Chloro_Bact_Ser_Proteases"/>
</dbReference>
<dbReference type="PANTHER" id="PTHR43343:SF3">
    <property type="entry name" value="PROTEASE DO-LIKE 8, CHLOROPLASTIC"/>
    <property type="match status" value="1"/>
</dbReference>
<evidence type="ECO:0000313" key="6">
    <source>
        <dbReference type="Proteomes" id="UP000265341"/>
    </source>
</evidence>
<dbReference type="InterPro" id="IPR009003">
    <property type="entry name" value="Peptidase_S1_PA"/>
</dbReference>
<dbReference type="GO" id="GO:0004252">
    <property type="term" value="F:serine-type endopeptidase activity"/>
    <property type="evidence" value="ECO:0007669"/>
    <property type="project" value="InterPro"/>
</dbReference>